<sequence>MQSWMRVSLAVFIIAAGANIFAPLLPVYRLVDGLSEPQVTFLLAIYIFGLIPALILGGPASDRYGRRALIRPAMILSLLGTSITAIAHFFGPTWLATGRLLTGVAVGFVMSSGASWIKELSKQDTIGARRATVASSSGFAIGPLVGGIVAQWIPYPDVWPLMTHLIGVLILLPVVWNAPQSATSGDLSGPHKQARLLPKTAGHPHFLGGVAAWAPWVFGCATTSFAVIPLLVSVEHTIAFSGFIAALTMLMGVLVQPFVRRVKMHPATFGLLLACAGMVIMFIVSQTGNVWISLLAAMTLGGSYGVMMVSGLQEVQTIARPEELGALTGVYYSLTYIGFFAPFVISFLAHSVGYSAIFLFGIVVTLGSIVPVRWAAQRALNN</sequence>
<keyword evidence="4 7" id="KW-0812">Transmembrane</keyword>
<dbReference type="GO" id="GO:0022857">
    <property type="term" value="F:transmembrane transporter activity"/>
    <property type="evidence" value="ECO:0007669"/>
    <property type="project" value="InterPro"/>
</dbReference>
<proteinExistence type="predicted"/>
<protein>
    <submittedName>
        <fullName evidence="9">MFS transporter</fullName>
    </submittedName>
</protein>
<evidence type="ECO:0000259" key="8">
    <source>
        <dbReference type="PROSITE" id="PS50850"/>
    </source>
</evidence>
<evidence type="ECO:0000256" key="3">
    <source>
        <dbReference type="ARBA" id="ARBA00022475"/>
    </source>
</evidence>
<keyword evidence="3" id="KW-1003">Cell membrane</keyword>
<feature type="transmembrane region" description="Helical" evidence="7">
    <location>
        <begin position="161"/>
        <end position="178"/>
    </location>
</feature>
<dbReference type="InterPro" id="IPR011701">
    <property type="entry name" value="MFS"/>
</dbReference>
<evidence type="ECO:0000256" key="1">
    <source>
        <dbReference type="ARBA" id="ARBA00004651"/>
    </source>
</evidence>
<feature type="transmembrane region" description="Helical" evidence="7">
    <location>
        <begin position="138"/>
        <end position="155"/>
    </location>
</feature>
<keyword evidence="5 7" id="KW-1133">Transmembrane helix</keyword>
<dbReference type="Pfam" id="PF07690">
    <property type="entry name" value="MFS_1"/>
    <property type="match status" value="1"/>
</dbReference>
<evidence type="ECO:0000256" key="4">
    <source>
        <dbReference type="ARBA" id="ARBA00022692"/>
    </source>
</evidence>
<keyword evidence="6 7" id="KW-0472">Membrane</keyword>
<feature type="transmembrane region" description="Helical" evidence="7">
    <location>
        <begin position="238"/>
        <end position="255"/>
    </location>
</feature>
<dbReference type="InterPro" id="IPR020846">
    <property type="entry name" value="MFS_dom"/>
</dbReference>
<name>A0A7H0SL60_9CORY</name>
<gene>
    <name evidence="9" type="ORF">GP475_00540</name>
</gene>
<dbReference type="GO" id="GO:0005886">
    <property type="term" value="C:plasma membrane"/>
    <property type="evidence" value="ECO:0007669"/>
    <property type="project" value="UniProtKB-SubCell"/>
</dbReference>
<feature type="transmembrane region" description="Helical" evidence="7">
    <location>
        <begin position="7"/>
        <end position="27"/>
    </location>
</feature>
<evidence type="ECO:0000313" key="9">
    <source>
        <dbReference type="EMBL" id="QNQ89285.1"/>
    </source>
</evidence>
<keyword evidence="10" id="KW-1185">Reference proteome</keyword>
<dbReference type="PROSITE" id="PS50850">
    <property type="entry name" value="MFS"/>
    <property type="match status" value="1"/>
</dbReference>
<evidence type="ECO:0000313" key="10">
    <source>
        <dbReference type="Proteomes" id="UP000516320"/>
    </source>
</evidence>
<feature type="transmembrane region" description="Helical" evidence="7">
    <location>
        <begin position="290"/>
        <end position="312"/>
    </location>
</feature>
<dbReference type="AlphaFoldDB" id="A0A7H0SL60"/>
<organism evidence="9 10">
    <name type="scientific">Corynebacterium poyangense</name>
    <dbReference type="NCBI Taxonomy" id="2684405"/>
    <lineage>
        <taxon>Bacteria</taxon>
        <taxon>Bacillati</taxon>
        <taxon>Actinomycetota</taxon>
        <taxon>Actinomycetes</taxon>
        <taxon>Mycobacteriales</taxon>
        <taxon>Corynebacteriaceae</taxon>
        <taxon>Corynebacterium</taxon>
    </lineage>
</organism>
<reference evidence="9 10" key="1">
    <citation type="submission" date="2019-12" db="EMBL/GenBank/DDBJ databases">
        <title>Corynebacterium sp. nov., isolated from feces of the Anser Albifrons in China.</title>
        <authorList>
            <person name="Liu Q."/>
        </authorList>
    </citation>
    <scope>NUCLEOTIDE SEQUENCE [LARGE SCALE GENOMIC DNA]</scope>
    <source>
        <strain evidence="9 10">4H37-19</strain>
    </source>
</reference>
<comment type="subcellular location">
    <subcellularLocation>
        <location evidence="1">Cell membrane</location>
        <topology evidence="1">Multi-pass membrane protein</topology>
    </subcellularLocation>
</comment>
<dbReference type="PANTHER" id="PTHR23517">
    <property type="entry name" value="RESISTANCE PROTEIN MDTM, PUTATIVE-RELATED-RELATED"/>
    <property type="match status" value="1"/>
</dbReference>
<feature type="transmembrane region" description="Helical" evidence="7">
    <location>
        <begin position="267"/>
        <end position="284"/>
    </location>
</feature>
<evidence type="ECO:0000256" key="6">
    <source>
        <dbReference type="ARBA" id="ARBA00023136"/>
    </source>
</evidence>
<feature type="transmembrane region" description="Helical" evidence="7">
    <location>
        <begin position="96"/>
        <end position="117"/>
    </location>
</feature>
<keyword evidence="2" id="KW-0813">Transport</keyword>
<dbReference type="InterPro" id="IPR050171">
    <property type="entry name" value="MFS_Transporters"/>
</dbReference>
<accession>A0A7H0SL60</accession>
<dbReference type="InterPro" id="IPR005829">
    <property type="entry name" value="Sugar_transporter_CS"/>
</dbReference>
<evidence type="ECO:0000256" key="5">
    <source>
        <dbReference type="ARBA" id="ARBA00022989"/>
    </source>
</evidence>
<dbReference type="EMBL" id="CP046884">
    <property type="protein sequence ID" value="QNQ89285.1"/>
    <property type="molecule type" value="Genomic_DNA"/>
</dbReference>
<dbReference type="Proteomes" id="UP000516320">
    <property type="component" value="Chromosome"/>
</dbReference>
<feature type="transmembrane region" description="Helical" evidence="7">
    <location>
        <begin position="206"/>
        <end position="232"/>
    </location>
</feature>
<dbReference type="PANTHER" id="PTHR23517:SF3">
    <property type="entry name" value="INTEGRAL MEMBRANE TRANSPORT PROTEIN"/>
    <property type="match status" value="1"/>
</dbReference>
<dbReference type="Gene3D" id="1.20.1250.20">
    <property type="entry name" value="MFS general substrate transporter like domains"/>
    <property type="match status" value="1"/>
</dbReference>
<feature type="transmembrane region" description="Helical" evidence="7">
    <location>
        <begin position="324"/>
        <end position="348"/>
    </location>
</feature>
<dbReference type="InterPro" id="IPR036259">
    <property type="entry name" value="MFS_trans_sf"/>
</dbReference>
<feature type="transmembrane region" description="Helical" evidence="7">
    <location>
        <begin position="354"/>
        <end position="376"/>
    </location>
</feature>
<feature type="domain" description="Major facilitator superfamily (MFS) profile" evidence="8">
    <location>
        <begin position="3"/>
        <end position="382"/>
    </location>
</feature>
<feature type="transmembrane region" description="Helical" evidence="7">
    <location>
        <begin position="69"/>
        <end position="90"/>
    </location>
</feature>
<dbReference type="PROSITE" id="PS00216">
    <property type="entry name" value="SUGAR_TRANSPORT_1"/>
    <property type="match status" value="1"/>
</dbReference>
<feature type="transmembrane region" description="Helical" evidence="7">
    <location>
        <begin position="39"/>
        <end position="57"/>
    </location>
</feature>
<evidence type="ECO:0000256" key="2">
    <source>
        <dbReference type="ARBA" id="ARBA00022448"/>
    </source>
</evidence>
<evidence type="ECO:0000256" key="7">
    <source>
        <dbReference type="SAM" id="Phobius"/>
    </source>
</evidence>
<dbReference type="KEGG" id="cpoy:GP475_00540"/>
<dbReference type="SUPFAM" id="SSF103473">
    <property type="entry name" value="MFS general substrate transporter"/>
    <property type="match status" value="1"/>
</dbReference>